<dbReference type="AlphaFoldDB" id="F2IEM8"/>
<accession>F2IEM8</accession>
<evidence type="ECO:0000313" key="2">
    <source>
        <dbReference type="Proteomes" id="UP000007463"/>
    </source>
</evidence>
<gene>
    <name evidence="1" type="ordered locus">Fluta_2583</name>
</gene>
<keyword evidence="2" id="KW-1185">Reference proteome</keyword>
<dbReference type="RefSeq" id="WP_013687337.1">
    <property type="nucleotide sequence ID" value="NC_015321.1"/>
</dbReference>
<sequence>MKKTGILLIALSSLLLCNCKKIRTCECTNPGGTIEAFKIKSNKEAAEKECQNYYDHNYGNIPMNETSCKIK</sequence>
<evidence type="ECO:0000313" key="1">
    <source>
        <dbReference type="EMBL" id="AEA44567.1"/>
    </source>
</evidence>
<dbReference type="EMBL" id="CP002542">
    <property type="protein sequence ID" value="AEA44567.1"/>
    <property type="molecule type" value="Genomic_DNA"/>
</dbReference>
<reference evidence="1 2" key="1">
    <citation type="journal article" date="2011" name="Stand. Genomic Sci.">
        <title>Complete genome sequence of the gliding freshwater bacterium Fluviicola taffensis type strain (RW262).</title>
        <authorList>
            <person name="Woyke T."/>
            <person name="Chertkov O."/>
            <person name="Lapidus A."/>
            <person name="Nolan M."/>
            <person name="Lucas S."/>
            <person name="Del Rio T.G."/>
            <person name="Tice H."/>
            <person name="Cheng J.F."/>
            <person name="Tapia R."/>
            <person name="Han C."/>
            <person name="Goodwin L."/>
            <person name="Pitluck S."/>
            <person name="Liolios K."/>
            <person name="Pagani I."/>
            <person name="Ivanova N."/>
            <person name="Huntemann M."/>
            <person name="Mavromatis K."/>
            <person name="Mikhailova N."/>
            <person name="Pati A."/>
            <person name="Chen A."/>
            <person name="Palaniappan K."/>
            <person name="Land M."/>
            <person name="Hauser L."/>
            <person name="Brambilla E.M."/>
            <person name="Rohde M."/>
            <person name="Mwirichia R."/>
            <person name="Sikorski J."/>
            <person name="Tindall B.J."/>
            <person name="Goker M."/>
            <person name="Bristow J."/>
            <person name="Eisen J.A."/>
            <person name="Markowitz V."/>
            <person name="Hugenholtz P."/>
            <person name="Klenk H.P."/>
            <person name="Kyrpides N.C."/>
        </authorList>
    </citation>
    <scope>NUCLEOTIDE SEQUENCE [LARGE SCALE GENOMIC DNA]</scope>
    <source>
        <strain evidence="2">DSM 16823 / RW262 / RW262</strain>
    </source>
</reference>
<name>F2IEM8_FLUTR</name>
<dbReference type="HOGENOM" id="CLU_2734127_0_0_10"/>
<proteinExistence type="predicted"/>
<dbReference type="OrthoDB" id="1496227at2"/>
<organism evidence="1 2">
    <name type="scientific">Fluviicola taffensis (strain DSM 16823 / NCIMB 13979 / RW262)</name>
    <dbReference type="NCBI Taxonomy" id="755732"/>
    <lineage>
        <taxon>Bacteria</taxon>
        <taxon>Pseudomonadati</taxon>
        <taxon>Bacteroidota</taxon>
        <taxon>Flavobacteriia</taxon>
        <taxon>Flavobacteriales</taxon>
        <taxon>Crocinitomicaceae</taxon>
        <taxon>Fluviicola</taxon>
    </lineage>
</organism>
<dbReference type="STRING" id="755732.Fluta_2583"/>
<protein>
    <submittedName>
        <fullName evidence="1">Uncharacterized protein</fullName>
    </submittedName>
</protein>
<dbReference type="Proteomes" id="UP000007463">
    <property type="component" value="Chromosome"/>
</dbReference>
<dbReference type="KEGG" id="fte:Fluta_2583"/>
<reference evidence="2" key="2">
    <citation type="submission" date="2011-02" db="EMBL/GenBank/DDBJ databases">
        <title>The complete genome of Fluviicola taffensis DSM 16823.</title>
        <authorList>
            <consortium name="US DOE Joint Genome Institute (JGI-PGF)"/>
            <person name="Lucas S."/>
            <person name="Copeland A."/>
            <person name="Lapidus A."/>
            <person name="Bruce D."/>
            <person name="Goodwin L."/>
            <person name="Pitluck S."/>
            <person name="Kyrpides N."/>
            <person name="Mavromatis K."/>
            <person name="Ivanova N."/>
            <person name="Mikhailova N."/>
            <person name="Pagani I."/>
            <person name="Chertkov O."/>
            <person name="Detter J.C."/>
            <person name="Han C."/>
            <person name="Tapia R."/>
            <person name="Land M."/>
            <person name="Hauser L."/>
            <person name="Markowitz V."/>
            <person name="Cheng J.-F."/>
            <person name="Hugenholtz P."/>
            <person name="Woyke T."/>
            <person name="Wu D."/>
            <person name="Tindall B."/>
            <person name="Pomrenke H.G."/>
            <person name="Brambilla E."/>
            <person name="Klenk H.-P."/>
            <person name="Eisen J.A."/>
        </authorList>
    </citation>
    <scope>NUCLEOTIDE SEQUENCE [LARGE SCALE GENOMIC DNA]</scope>
    <source>
        <strain evidence="2">DSM 16823 / RW262 / RW262</strain>
    </source>
</reference>